<dbReference type="Pfam" id="PF07740">
    <property type="entry name" value="Toxin_12"/>
    <property type="match status" value="1"/>
</dbReference>
<keyword evidence="5" id="KW-0732">Signal</keyword>
<feature type="chain" id="PRO_5019710988" evidence="5">
    <location>
        <begin position="25"/>
        <end position="88"/>
    </location>
</feature>
<evidence type="ECO:0000256" key="2">
    <source>
        <dbReference type="ARBA" id="ARBA00022525"/>
    </source>
</evidence>
<evidence type="ECO:0000256" key="1">
    <source>
        <dbReference type="ARBA" id="ARBA00004613"/>
    </source>
</evidence>
<keyword evidence="2" id="KW-0964">Secreted</keyword>
<evidence type="ECO:0000256" key="3">
    <source>
        <dbReference type="ARBA" id="ARBA00022656"/>
    </source>
</evidence>
<evidence type="ECO:0000256" key="4">
    <source>
        <dbReference type="ARBA" id="ARBA00023157"/>
    </source>
</evidence>
<dbReference type="InterPro" id="IPR011696">
    <property type="entry name" value="Huwentoxin-1"/>
</dbReference>
<reference evidence="6" key="2">
    <citation type="submission" date="2019-04" db="EMBL/GenBank/DDBJ databases">
        <title>Unravelling the molecular evolution of spider venoms.</title>
        <authorList>
            <person name="Pineda S."/>
        </authorList>
    </citation>
    <scope>NUCLEOTIDE SEQUENCE</scope>
</reference>
<evidence type="ECO:0000313" key="6">
    <source>
        <dbReference type="EMBL" id="SMD29463.1"/>
    </source>
</evidence>
<dbReference type="GO" id="GO:0090729">
    <property type="term" value="F:toxin activity"/>
    <property type="evidence" value="ECO:0007669"/>
    <property type="project" value="UniProtKB-KW"/>
</dbReference>
<evidence type="ECO:0000256" key="5">
    <source>
        <dbReference type="SAM" id="SignalP"/>
    </source>
</evidence>
<dbReference type="GO" id="GO:0008200">
    <property type="term" value="F:ion channel inhibitor activity"/>
    <property type="evidence" value="ECO:0007669"/>
    <property type="project" value="InterPro"/>
</dbReference>
<dbReference type="GO" id="GO:0005576">
    <property type="term" value="C:extracellular region"/>
    <property type="evidence" value="ECO:0007669"/>
    <property type="project" value="UniProtKB-SubCell"/>
</dbReference>
<keyword evidence="4" id="KW-1015">Disulfide bond</keyword>
<dbReference type="SUPFAM" id="SSF57059">
    <property type="entry name" value="omega toxin-like"/>
    <property type="match status" value="1"/>
</dbReference>
<sequence length="88" mass="10067">MKHMSILFILGWALLLVFAFEAQAEDSERECGGFWWKCGSGKPACCPKYVCSPKWGLCNFPDAMILFLVPTKRQEAFALLNKIKMKFE</sequence>
<keyword evidence="3" id="KW-0800">Toxin</keyword>
<accession>A0A482Z641</accession>
<name>A0A482Z641_CORTR</name>
<reference evidence="6" key="1">
    <citation type="submission" date="2017-03" db="EMBL/GenBank/DDBJ databases">
        <authorList>
            <person name="QRISCLOUD D."/>
        </authorList>
    </citation>
    <scope>NUCLEOTIDE SEQUENCE</scope>
</reference>
<protein>
    <submittedName>
        <fullName evidence="6">U4-Theraphotoxin-Ct1b_1</fullName>
    </submittedName>
</protein>
<proteinExistence type="predicted"/>
<feature type="signal peptide" evidence="5">
    <location>
        <begin position="1"/>
        <end position="24"/>
    </location>
</feature>
<comment type="subcellular location">
    <subcellularLocation>
        <location evidence="1">Secreted</location>
    </subcellularLocation>
</comment>
<organism evidence="6">
    <name type="scientific">Coremiocnemis tropix</name>
    <name type="common">Australian tarantula spider</name>
    <dbReference type="NCBI Taxonomy" id="1904443"/>
    <lineage>
        <taxon>Eukaryota</taxon>
        <taxon>Metazoa</taxon>
        <taxon>Ecdysozoa</taxon>
        <taxon>Arthropoda</taxon>
        <taxon>Chelicerata</taxon>
        <taxon>Arachnida</taxon>
        <taxon>Araneae</taxon>
        <taxon>Mygalomorphae</taxon>
        <taxon>Avicularoidea</taxon>
        <taxon>Theraphosidae</taxon>
        <taxon>Coremiocnemis</taxon>
    </lineage>
</organism>
<dbReference type="AlphaFoldDB" id="A0A482Z641"/>
<dbReference type="EMBL" id="HAGN01000041">
    <property type="protein sequence ID" value="SMD29463.1"/>
    <property type="molecule type" value="Transcribed_RNA"/>
</dbReference>